<gene>
    <name evidence="2" type="ORF">GCK32_014567</name>
</gene>
<reference evidence="2 3" key="1">
    <citation type="submission" date="2019-10" db="EMBL/GenBank/DDBJ databases">
        <title>Assembly and Annotation for the nematode Trichostrongylus colubriformis.</title>
        <authorList>
            <person name="Martin J."/>
        </authorList>
    </citation>
    <scope>NUCLEOTIDE SEQUENCE [LARGE SCALE GENOMIC DNA]</scope>
    <source>
        <strain evidence="2">G859</strain>
        <tissue evidence="2">Whole worm</tissue>
    </source>
</reference>
<keyword evidence="3" id="KW-1185">Reference proteome</keyword>
<keyword evidence="1" id="KW-0472">Membrane</keyword>
<evidence type="ECO:0000256" key="1">
    <source>
        <dbReference type="SAM" id="Phobius"/>
    </source>
</evidence>
<evidence type="ECO:0000313" key="3">
    <source>
        <dbReference type="Proteomes" id="UP001331761"/>
    </source>
</evidence>
<evidence type="ECO:0000313" key="2">
    <source>
        <dbReference type="EMBL" id="KAK5967604.1"/>
    </source>
</evidence>
<feature type="transmembrane region" description="Helical" evidence="1">
    <location>
        <begin position="21"/>
        <end position="41"/>
    </location>
</feature>
<sequence length="100" mass="11806">MFTILFIKGSLTFRRNSEIRMTAQAAVVSVLQLLFFVYWEFIIDPEPSEWWQHLMEGYSTLIYSDVLVLPYIIFNRRVKTALKSLFRKKNSPLVVTLECP</sequence>
<keyword evidence="1" id="KW-1133">Transmembrane helix</keyword>
<name>A0AAN8IB54_TRICO</name>
<comment type="caution">
    <text evidence="2">The sequence shown here is derived from an EMBL/GenBank/DDBJ whole genome shotgun (WGS) entry which is preliminary data.</text>
</comment>
<proteinExistence type="predicted"/>
<protein>
    <recommendedName>
        <fullName evidence="4">7TM GPCR serpentine receptor class x (Srx) domain-containing protein</fullName>
    </recommendedName>
</protein>
<organism evidence="2 3">
    <name type="scientific">Trichostrongylus colubriformis</name>
    <name type="common">Black scour worm</name>
    <dbReference type="NCBI Taxonomy" id="6319"/>
    <lineage>
        <taxon>Eukaryota</taxon>
        <taxon>Metazoa</taxon>
        <taxon>Ecdysozoa</taxon>
        <taxon>Nematoda</taxon>
        <taxon>Chromadorea</taxon>
        <taxon>Rhabditida</taxon>
        <taxon>Rhabditina</taxon>
        <taxon>Rhabditomorpha</taxon>
        <taxon>Strongyloidea</taxon>
        <taxon>Trichostrongylidae</taxon>
        <taxon>Trichostrongylus</taxon>
    </lineage>
</organism>
<keyword evidence="1" id="KW-0812">Transmembrane</keyword>
<dbReference type="Proteomes" id="UP001331761">
    <property type="component" value="Unassembled WGS sequence"/>
</dbReference>
<accession>A0AAN8IB54</accession>
<dbReference type="AlphaFoldDB" id="A0AAN8IB54"/>
<evidence type="ECO:0008006" key="4">
    <source>
        <dbReference type="Google" id="ProtNLM"/>
    </source>
</evidence>
<dbReference type="EMBL" id="WIXE01022303">
    <property type="protein sequence ID" value="KAK5967604.1"/>
    <property type="molecule type" value="Genomic_DNA"/>
</dbReference>
<feature type="transmembrane region" description="Helical" evidence="1">
    <location>
        <begin position="61"/>
        <end position="78"/>
    </location>
</feature>